<comment type="similarity">
    <text evidence="1">Belongs to the AIM6 family.</text>
</comment>
<proteinExistence type="inferred from homology"/>
<keyword evidence="5" id="KW-1185">Reference proteome</keyword>
<feature type="transmembrane region" description="Helical" evidence="3">
    <location>
        <begin position="58"/>
        <end position="83"/>
    </location>
</feature>
<name>A0A6G1HT14_9PEZI</name>
<dbReference type="AlphaFoldDB" id="A0A6G1HT14"/>
<reference evidence="4" key="1">
    <citation type="journal article" date="2020" name="Stud. Mycol.">
        <title>101 Dothideomycetes genomes: a test case for predicting lifestyles and emergence of pathogens.</title>
        <authorList>
            <person name="Haridas S."/>
            <person name="Albert R."/>
            <person name="Binder M."/>
            <person name="Bloem J."/>
            <person name="Labutti K."/>
            <person name="Salamov A."/>
            <person name="Andreopoulos B."/>
            <person name="Baker S."/>
            <person name="Barry K."/>
            <person name="Bills G."/>
            <person name="Bluhm B."/>
            <person name="Cannon C."/>
            <person name="Castanera R."/>
            <person name="Culley D."/>
            <person name="Daum C."/>
            <person name="Ezra D."/>
            <person name="Gonzalez J."/>
            <person name="Henrissat B."/>
            <person name="Kuo A."/>
            <person name="Liang C."/>
            <person name="Lipzen A."/>
            <person name="Lutzoni F."/>
            <person name="Magnuson J."/>
            <person name="Mondo S."/>
            <person name="Nolan M."/>
            <person name="Ohm R."/>
            <person name="Pangilinan J."/>
            <person name="Park H.-J."/>
            <person name="Ramirez L."/>
            <person name="Alfaro M."/>
            <person name="Sun H."/>
            <person name="Tritt A."/>
            <person name="Yoshinaga Y."/>
            <person name="Zwiers L.-H."/>
            <person name="Turgeon B."/>
            <person name="Goodwin S."/>
            <person name="Spatafora J."/>
            <person name="Crous P."/>
            <person name="Grigoriev I."/>
        </authorList>
    </citation>
    <scope>NUCLEOTIDE SEQUENCE</scope>
    <source>
        <strain evidence="4">CBS 262.69</strain>
    </source>
</reference>
<protein>
    <recommendedName>
        <fullName evidence="2">Altered inheritance of mitochondria protein 6</fullName>
    </recommendedName>
</protein>
<dbReference type="PANTHER" id="PTHR31571:SF1">
    <property type="entry name" value="ALTERED INHERITANCE OF MITOCHONDRIA PROTEIN 6"/>
    <property type="match status" value="1"/>
</dbReference>
<evidence type="ECO:0000256" key="2">
    <source>
        <dbReference type="ARBA" id="ARBA00014286"/>
    </source>
</evidence>
<accession>A0A6G1HT14</accession>
<dbReference type="GO" id="GO:0006629">
    <property type="term" value="P:lipid metabolic process"/>
    <property type="evidence" value="ECO:0007669"/>
    <property type="project" value="InterPro"/>
</dbReference>
<dbReference type="OrthoDB" id="4153866at2759"/>
<keyword evidence="3" id="KW-1133">Transmembrane helix</keyword>
<organism evidence="4 5">
    <name type="scientific">Trichodelitschia bisporula</name>
    <dbReference type="NCBI Taxonomy" id="703511"/>
    <lineage>
        <taxon>Eukaryota</taxon>
        <taxon>Fungi</taxon>
        <taxon>Dikarya</taxon>
        <taxon>Ascomycota</taxon>
        <taxon>Pezizomycotina</taxon>
        <taxon>Dothideomycetes</taxon>
        <taxon>Dothideomycetes incertae sedis</taxon>
        <taxon>Phaeotrichales</taxon>
        <taxon>Phaeotrichaceae</taxon>
        <taxon>Trichodelitschia</taxon>
    </lineage>
</organism>
<evidence type="ECO:0000313" key="4">
    <source>
        <dbReference type="EMBL" id="KAF2399006.1"/>
    </source>
</evidence>
<sequence length="394" mass="43136">MKKPEAPLRASPEASVTVIEVVDKDAESQHTQPRRRAWRLRGARSRWHGLPAFERRRWIWWAAILILTLSVLGTLSAITYLSLLTALIRHLTPPALNNGLHTLLSLYPLSPPPAADLWLPNFSKGVQPKRIHSHNDYARDIPLLRALGAGCTGVEADIWPINGTLLVGHSRKALFTNRTLRSLYLDPLATMLGKQNELPRVGDEGPRGVFDEDPDETLVLLLDFKDAPEKAWPLVQSQLQPFIDNNYLTRWNGSALLLAPLTIVLSGLASRKLDFVAQSNGTAFLDAPLLDLPSGTWNAQNSLYASARAKDVFGDIGPGGLTKIQVGKVEGVVREAKKRGLRARVWGTPRWPVGLRGRVWGQLAGAGVGMLNVDEVDVAGGGDWGCKVAGIRVC</sequence>
<dbReference type="GO" id="GO:0008081">
    <property type="term" value="F:phosphoric diester hydrolase activity"/>
    <property type="evidence" value="ECO:0007669"/>
    <property type="project" value="InterPro"/>
</dbReference>
<dbReference type="InterPro" id="IPR051236">
    <property type="entry name" value="HAT_RTT109-like"/>
</dbReference>
<evidence type="ECO:0000256" key="3">
    <source>
        <dbReference type="SAM" id="Phobius"/>
    </source>
</evidence>
<dbReference type="EMBL" id="ML996698">
    <property type="protein sequence ID" value="KAF2399006.1"/>
    <property type="molecule type" value="Genomic_DNA"/>
</dbReference>
<gene>
    <name evidence="4" type="ORF">EJ06DRAFT_583006</name>
</gene>
<dbReference type="PANTHER" id="PTHR31571">
    <property type="entry name" value="ALTERED INHERITANCE OF MITOCHONDRIA PROTEIN 6"/>
    <property type="match status" value="1"/>
</dbReference>
<dbReference type="SUPFAM" id="SSF51695">
    <property type="entry name" value="PLC-like phosphodiesterases"/>
    <property type="match status" value="1"/>
</dbReference>
<dbReference type="InterPro" id="IPR017946">
    <property type="entry name" value="PLC-like_Pdiesterase_TIM-brl"/>
</dbReference>
<keyword evidence="3" id="KW-0472">Membrane</keyword>
<evidence type="ECO:0000313" key="5">
    <source>
        <dbReference type="Proteomes" id="UP000799640"/>
    </source>
</evidence>
<evidence type="ECO:0000256" key="1">
    <source>
        <dbReference type="ARBA" id="ARBA00008858"/>
    </source>
</evidence>
<dbReference type="Proteomes" id="UP000799640">
    <property type="component" value="Unassembled WGS sequence"/>
</dbReference>
<keyword evidence="3" id="KW-0812">Transmembrane</keyword>